<sequence length="204" mass="22627">METTSVPLWGVLTCGNHEEKEMSIGIVVADVGHVNAAVSHSDTDRLADKQTSHGLGYRRRTQAHRIAYLPSWLASRLLTLATFWPALCEESRLLEELKLLSGQAEEFALVSDGPVRAQTRQLSNQLRDCPESQSRQSNEAPASLIKSLQGWLKRSTIIITARHDRETLVLCPSHKPHRVRAALSQHPTPTCHSLVLNQPSWGGC</sequence>
<name>A0A9P8WEP5_9HYPO</name>
<reference evidence="1 2" key="1">
    <citation type="journal article" date="2021" name="Nat. Commun.">
        <title>Genetic determinants of endophytism in the Arabidopsis root mycobiome.</title>
        <authorList>
            <person name="Mesny F."/>
            <person name="Miyauchi S."/>
            <person name="Thiergart T."/>
            <person name="Pickel B."/>
            <person name="Atanasova L."/>
            <person name="Karlsson M."/>
            <person name="Huettel B."/>
            <person name="Barry K.W."/>
            <person name="Haridas S."/>
            <person name="Chen C."/>
            <person name="Bauer D."/>
            <person name="Andreopoulos W."/>
            <person name="Pangilinan J."/>
            <person name="LaButti K."/>
            <person name="Riley R."/>
            <person name="Lipzen A."/>
            <person name="Clum A."/>
            <person name="Drula E."/>
            <person name="Henrissat B."/>
            <person name="Kohler A."/>
            <person name="Grigoriev I.V."/>
            <person name="Martin F.M."/>
            <person name="Hacquard S."/>
        </authorList>
    </citation>
    <scope>NUCLEOTIDE SEQUENCE [LARGE SCALE GENOMIC DNA]</scope>
    <source>
        <strain evidence="1 2">MPI-CAGE-CH-0241</strain>
    </source>
</reference>
<evidence type="ECO:0000313" key="2">
    <source>
        <dbReference type="Proteomes" id="UP000777438"/>
    </source>
</evidence>
<dbReference type="AlphaFoldDB" id="A0A9P8WEP5"/>
<dbReference type="Proteomes" id="UP000777438">
    <property type="component" value="Unassembled WGS sequence"/>
</dbReference>
<evidence type="ECO:0000313" key="1">
    <source>
        <dbReference type="EMBL" id="KAH6896898.1"/>
    </source>
</evidence>
<accession>A0A9P8WEP5</accession>
<proteinExistence type="predicted"/>
<organism evidence="1 2">
    <name type="scientific">Thelonectria olida</name>
    <dbReference type="NCBI Taxonomy" id="1576542"/>
    <lineage>
        <taxon>Eukaryota</taxon>
        <taxon>Fungi</taxon>
        <taxon>Dikarya</taxon>
        <taxon>Ascomycota</taxon>
        <taxon>Pezizomycotina</taxon>
        <taxon>Sordariomycetes</taxon>
        <taxon>Hypocreomycetidae</taxon>
        <taxon>Hypocreales</taxon>
        <taxon>Nectriaceae</taxon>
        <taxon>Thelonectria</taxon>
    </lineage>
</organism>
<keyword evidence="2" id="KW-1185">Reference proteome</keyword>
<dbReference type="EMBL" id="JAGPYM010000003">
    <property type="protein sequence ID" value="KAH6896898.1"/>
    <property type="molecule type" value="Genomic_DNA"/>
</dbReference>
<gene>
    <name evidence="1" type="ORF">B0T10DRAFT_167754</name>
</gene>
<comment type="caution">
    <text evidence="1">The sequence shown here is derived from an EMBL/GenBank/DDBJ whole genome shotgun (WGS) entry which is preliminary data.</text>
</comment>
<protein>
    <submittedName>
        <fullName evidence="1">Uncharacterized protein</fullName>
    </submittedName>
</protein>